<reference evidence="2" key="1">
    <citation type="submission" date="2021-12" db="EMBL/GenBank/DDBJ databases">
        <authorList>
            <person name="Veyrier F.J."/>
        </authorList>
    </citation>
    <scope>NUCLEOTIDE SEQUENCE</scope>
    <source>
        <strain evidence="2">17694</strain>
    </source>
</reference>
<dbReference type="SUPFAM" id="SSF51905">
    <property type="entry name" value="FAD/NAD(P)-binding domain"/>
    <property type="match status" value="1"/>
</dbReference>
<protein>
    <submittedName>
        <fullName evidence="2">NAD(P)/FAD-dependent oxidoreductase</fullName>
    </submittedName>
</protein>
<keyword evidence="3" id="KW-1185">Reference proteome</keyword>
<keyword evidence="1" id="KW-0472">Membrane</keyword>
<evidence type="ECO:0000313" key="2">
    <source>
        <dbReference type="EMBL" id="UOP04620.1"/>
    </source>
</evidence>
<dbReference type="PROSITE" id="PS51318">
    <property type="entry name" value="TAT"/>
    <property type="match status" value="1"/>
</dbReference>
<dbReference type="EMBL" id="CP091521">
    <property type="protein sequence ID" value="UOP04620.1"/>
    <property type="molecule type" value="Genomic_DNA"/>
</dbReference>
<feature type="transmembrane region" description="Helical" evidence="1">
    <location>
        <begin position="22"/>
        <end position="39"/>
    </location>
</feature>
<evidence type="ECO:0000256" key="1">
    <source>
        <dbReference type="SAM" id="Phobius"/>
    </source>
</evidence>
<dbReference type="Proteomes" id="UP000831534">
    <property type="component" value="Chromosome"/>
</dbReference>
<dbReference type="InterPro" id="IPR036188">
    <property type="entry name" value="FAD/NAD-bd_sf"/>
</dbReference>
<dbReference type="Gene3D" id="3.50.50.60">
    <property type="entry name" value="FAD/NAD(P)-binding domain"/>
    <property type="match status" value="1"/>
</dbReference>
<dbReference type="AlphaFoldDB" id="A0A8T9MRU8"/>
<dbReference type="InterPro" id="IPR006311">
    <property type="entry name" value="TAT_signal"/>
</dbReference>
<dbReference type="Pfam" id="PF13450">
    <property type="entry name" value="NAD_binding_8"/>
    <property type="match status" value="1"/>
</dbReference>
<name>A0A8T9MRU8_9NEIS</name>
<organism evidence="2 3">
    <name type="scientific">Conchiformibius kuhniae</name>
    <dbReference type="NCBI Taxonomy" id="211502"/>
    <lineage>
        <taxon>Bacteria</taxon>
        <taxon>Pseudomonadati</taxon>
        <taxon>Pseudomonadota</taxon>
        <taxon>Betaproteobacteria</taxon>
        <taxon>Neisseriales</taxon>
        <taxon>Neisseriaceae</taxon>
        <taxon>Conchiformibius</taxon>
    </lineage>
</organism>
<reference evidence="2" key="2">
    <citation type="journal article" date="2022" name="Res Sq">
        <title>Evolution of multicellular longitudinally dividing oral cavity symbionts (Neisseriaceae).</title>
        <authorList>
            <person name="Nyongesa S."/>
            <person name="Weber P."/>
            <person name="Bernet E."/>
            <person name="Pullido F."/>
            <person name="Nieckarz M."/>
            <person name="Delaby M."/>
            <person name="Nieves C."/>
            <person name="Viehboeck T."/>
            <person name="Krause N."/>
            <person name="Rivera-Millot A."/>
            <person name="Nakamura A."/>
            <person name="Vischer N."/>
            <person name="VanNieuwenhze M."/>
            <person name="Brun Y."/>
            <person name="Cava F."/>
            <person name="Bulgheresi S."/>
            <person name="Veyrier F."/>
        </authorList>
    </citation>
    <scope>NUCLEOTIDE SEQUENCE</scope>
    <source>
        <strain evidence="2">17694</strain>
    </source>
</reference>
<keyword evidence="1" id="KW-0812">Transmembrane</keyword>
<proteinExistence type="predicted"/>
<evidence type="ECO:0000313" key="3">
    <source>
        <dbReference type="Proteomes" id="UP000831534"/>
    </source>
</evidence>
<sequence>MGRLCHKTVCLVVFWRQGGGGLVYNLVFAVVVLLYFMSVRFTRRRFLGGSAALLAASCTNPAAYRLPESDASALPYYPPSLSGLRGDHDGSQHAAHGVALGGKRHALPEDGGEQCDLLVVGAGISGLTAAYLYRKAKPDAQILILDNHDDFGGTMPSATNLWWTAKP</sequence>
<keyword evidence="1" id="KW-1133">Transmembrane helix</keyword>
<accession>A0A8T9MRU8</accession>
<gene>
    <name evidence="2" type="ORF">LVJ77_10395</name>
</gene>